<dbReference type="Proteomes" id="UP001064489">
    <property type="component" value="Chromosome 1"/>
</dbReference>
<accession>A0AAD5P3V2</accession>
<reference evidence="1" key="2">
    <citation type="submission" date="2023-02" db="EMBL/GenBank/DDBJ databases">
        <authorList>
            <person name="Swenson N.G."/>
            <person name="Wegrzyn J.L."/>
            <person name="Mcevoy S.L."/>
        </authorList>
    </citation>
    <scope>NUCLEOTIDE SEQUENCE</scope>
    <source>
        <strain evidence="1">91603</strain>
        <tissue evidence="1">Leaf</tissue>
    </source>
</reference>
<keyword evidence="2" id="KW-1185">Reference proteome</keyword>
<dbReference type="AlphaFoldDB" id="A0AAD5P3V2"/>
<comment type="caution">
    <text evidence="1">The sequence shown here is derived from an EMBL/GenBank/DDBJ whole genome shotgun (WGS) entry which is preliminary data.</text>
</comment>
<evidence type="ECO:0000313" key="1">
    <source>
        <dbReference type="EMBL" id="KAI9196211.1"/>
    </source>
</evidence>
<dbReference type="EMBL" id="JAJSOW010000003">
    <property type="protein sequence ID" value="KAI9196211.1"/>
    <property type="molecule type" value="Genomic_DNA"/>
</dbReference>
<proteinExistence type="predicted"/>
<evidence type="ECO:0000313" key="2">
    <source>
        <dbReference type="Proteomes" id="UP001064489"/>
    </source>
</evidence>
<organism evidence="1 2">
    <name type="scientific">Acer negundo</name>
    <name type="common">Box elder</name>
    <dbReference type="NCBI Taxonomy" id="4023"/>
    <lineage>
        <taxon>Eukaryota</taxon>
        <taxon>Viridiplantae</taxon>
        <taxon>Streptophyta</taxon>
        <taxon>Embryophyta</taxon>
        <taxon>Tracheophyta</taxon>
        <taxon>Spermatophyta</taxon>
        <taxon>Magnoliopsida</taxon>
        <taxon>eudicotyledons</taxon>
        <taxon>Gunneridae</taxon>
        <taxon>Pentapetalae</taxon>
        <taxon>rosids</taxon>
        <taxon>malvids</taxon>
        <taxon>Sapindales</taxon>
        <taxon>Sapindaceae</taxon>
        <taxon>Hippocastanoideae</taxon>
        <taxon>Acereae</taxon>
        <taxon>Acer</taxon>
    </lineage>
</organism>
<name>A0AAD5P3V2_ACENE</name>
<sequence>MEFSTSSIVGVFWSYSVFKLNPRFLFGFCVLSNGSCFLAHQNPSLDFIRSCASDFLSKDLHLLQLVRLAIC</sequence>
<reference evidence="1" key="1">
    <citation type="journal article" date="2022" name="Plant J.">
        <title>Strategies of tolerance reflected in two North American maple genomes.</title>
        <authorList>
            <person name="McEvoy S.L."/>
            <person name="Sezen U.U."/>
            <person name="Trouern-Trend A."/>
            <person name="McMahon S.M."/>
            <person name="Schaberg P.G."/>
            <person name="Yang J."/>
            <person name="Wegrzyn J.L."/>
            <person name="Swenson N.G."/>
        </authorList>
    </citation>
    <scope>NUCLEOTIDE SEQUENCE</scope>
    <source>
        <strain evidence="1">91603</strain>
    </source>
</reference>
<protein>
    <submittedName>
        <fullName evidence="1">Uncharacterized protein</fullName>
    </submittedName>
</protein>
<gene>
    <name evidence="1" type="ORF">LWI28_021985</name>
</gene>